<dbReference type="AlphaFoldDB" id="A0AA41XA72"/>
<sequence>MGNLLFQQARDMVSQAVQCSTSEQSELVEKAKNALSSAYVHSTSAEKIQLREMQDQLQNMSQNQ</sequence>
<keyword evidence="2" id="KW-1185">Reference proteome</keyword>
<dbReference type="EMBL" id="JANCLT010000003">
    <property type="protein sequence ID" value="MCP8968281.1"/>
    <property type="molecule type" value="Genomic_DNA"/>
</dbReference>
<dbReference type="Proteomes" id="UP001156102">
    <property type="component" value="Unassembled WGS sequence"/>
</dbReference>
<accession>A0AA41XA72</accession>
<organism evidence="1 2">
    <name type="scientific">Ectobacillus ponti</name>
    <dbReference type="NCBI Taxonomy" id="2961894"/>
    <lineage>
        <taxon>Bacteria</taxon>
        <taxon>Bacillati</taxon>
        <taxon>Bacillota</taxon>
        <taxon>Bacilli</taxon>
        <taxon>Bacillales</taxon>
        <taxon>Bacillaceae</taxon>
        <taxon>Ectobacillus</taxon>
    </lineage>
</organism>
<comment type="caution">
    <text evidence="1">The sequence shown here is derived from an EMBL/GenBank/DDBJ whole genome shotgun (WGS) entry which is preliminary data.</text>
</comment>
<evidence type="ECO:0000313" key="1">
    <source>
        <dbReference type="EMBL" id="MCP8968281.1"/>
    </source>
</evidence>
<name>A0AA41XA72_9BACI</name>
<evidence type="ECO:0000313" key="2">
    <source>
        <dbReference type="Proteomes" id="UP001156102"/>
    </source>
</evidence>
<dbReference type="RefSeq" id="WP_254758196.1">
    <property type="nucleotide sequence ID" value="NZ_JANCLT010000003.1"/>
</dbReference>
<dbReference type="Pfam" id="PF12758">
    <property type="entry name" value="DUF3813"/>
    <property type="match status" value="1"/>
</dbReference>
<reference evidence="1" key="1">
    <citation type="submission" date="2022-07" db="EMBL/GenBank/DDBJ databases">
        <authorList>
            <person name="Li W.-J."/>
            <person name="Deng Q.-Q."/>
        </authorList>
    </citation>
    <scope>NUCLEOTIDE SEQUENCE</scope>
    <source>
        <strain evidence="1">SYSU M60031</strain>
    </source>
</reference>
<gene>
    <name evidence="1" type="ORF">NK662_06970</name>
</gene>
<dbReference type="InterPro" id="IPR024217">
    <property type="entry name" value="DUF3813"/>
</dbReference>
<protein>
    <submittedName>
        <fullName evidence="1">DUF3813 domain-containing protein</fullName>
    </submittedName>
</protein>
<proteinExistence type="predicted"/>